<sequence length="169" mass="18252">MSTVDRLSGHRGRPGCRGQPAAGQCGSRGRCRRWPARRVATGRPELAATGADPRTAPPLPPDGPHRLPAAAGHGVLLPAGGLRQRRATPHWVGRPGRDLVCVRPHRQGLGQDAVRHLRKLLPPRGEVRGGGWRWRRAELGERPEGTQLDVSAGELAQEHGEELGFGVFE</sequence>
<reference evidence="2" key="1">
    <citation type="submission" date="2021-05" db="EMBL/GenBank/DDBJ databases">
        <authorList>
            <person name="Alioto T."/>
            <person name="Alioto T."/>
            <person name="Gomez Garrido J."/>
        </authorList>
    </citation>
    <scope>NUCLEOTIDE SEQUENCE</scope>
</reference>
<evidence type="ECO:0000256" key="1">
    <source>
        <dbReference type="SAM" id="MobiDB-lite"/>
    </source>
</evidence>
<dbReference type="EMBL" id="HBUE01199410">
    <property type="protein sequence ID" value="CAG6528927.1"/>
    <property type="molecule type" value="Transcribed_RNA"/>
</dbReference>
<name>A0A8D8JZ44_CULPI</name>
<evidence type="ECO:0000313" key="2">
    <source>
        <dbReference type="EMBL" id="CAG6580708.1"/>
    </source>
</evidence>
<feature type="region of interest" description="Disordered" evidence="1">
    <location>
        <begin position="1"/>
        <end position="72"/>
    </location>
</feature>
<dbReference type="AlphaFoldDB" id="A0A8D8JZ44"/>
<protein>
    <submittedName>
        <fullName evidence="2">(northern house mosquito) hypothetical protein</fullName>
    </submittedName>
</protein>
<dbReference type="EMBL" id="HBUE01305562">
    <property type="protein sequence ID" value="CAG6580708.1"/>
    <property type="molecule type" value="Transcribed_RNA"/>
</dbReference>
<proteinExistence type="predicted"/>
<accession>A0A8D8JZ44</accession>
<organism evidence="2">
    <name type="scientific">Culex pipiens</name>
    <name type="common">House mosquito</name>
    <dbReference type="NCBI Taxonomy" id="7175"/>
    <lineage>
        <taxon>Eukaryota</taxon>
        <taxon>Metazoa</taxon>
        <taxon>Ecdysozoa</taxon>
        <taxon>Arthropoda</taxon>
        <taxon>Hexapoda</taxon>
        <taxon>Insecta</taxon>
        <taxon>Pterygota</taxon>
        <taxon>Neoptera</taxon>
        <taxon>Endopterygota</taxon>
        <taxon>Diptera</taxon>
        <taxon>Nematocera</taxon>
        <taxon>Culicoidea</taxon>
        <taxon>Culicidae</taxon>
        <taxon>Culicinae</taxon>
        <taxon>Culicini</taxon>
        <taxon>Culex</taxon>
        <taxon>Culex</taxon>
    </lineage>
</organism>